<dbReference type="EMBL" id="CP043494">
    <property type="protein sequence ID" value="WNG44481.1"/>
    <property type="molecule type" value="Genomic_DNA"/>
</dbReference>
<proteinExistence type="predicted"/>
<organism evidence="1 2">
    <name type="scientific">Archangium minus</name>
    <dbReference type="NCBI Taxonomy" id="83450"/>
    <lineage>
        <taxon>Bacteria</taxon>
        <taxon>Pseudomonadati</taxon>
        <taxon>Myxococcota</taxon>
        <taxon>Myxococcia</taxon>
        <taxon>Myxococcales</taxon>
        <taxon>Cystobacterineae</taxon>
        <taxon>Archangiaceae</taxon>
        <taxon>Archangium</taxon>
    </lineage>
</organism>
<evidence type="ECO:0000313" key="1">
    <source>
        <dbReference type="EMBL" id="WNG44481.1"/>
    </source>
</evidence>
<reference evidence="1 2" key="1">
    <citation type="submission" date="2019-08" db="EMBL/GenBank/DDBJ databases">
        <title>Archangium and Cystobacter genomes.</title>
        <authorList>
            <person name="Chen I.-C.K."/>
            <person name="Wielgoss S."/>
        </authorList>
    </citation>
    <scope>NUCLEOTIDE SEQUENCE [LARGE SCALE GENOMIC DNA]</scope>
    <source>
        <strain evidence="1 2">Cbm 6</strain>
    </source>
</reference>
<name>A0ABY9WTX5_9BACT</name>
<accession>A0ABY9WTX5</accession>
<protein>
    <submittedName>
        <fullName evidence="1">Transposase</fullName>
    </submittedName>
</protein>
<keyword evidence="2" id="KW-1185">Reference proteome</keyword>
<dbReference type="Proteomes" id="UP001611383">
    <property type="component" value="Chromosome"/>
</dbReference>
<gene>
    <name evidence="1" type="ORF">F0U60_10435</name>
</gene>
<sequence>MMTLLLMYAYARGITSSREIERRCETDIAFRFPPPPMDTPVTYTRFGSTRYVFSACCNMPPLSLISQTPVVRGLWGDTTMKHSVLPDEVVKHMSLLPAIMAGIGYLRSLSISAPSLAPVPLPPCRNIKIG</sequence>
<evidence type="ECO:0000313" key="2">
    <source>
        <dbReference type="Proteomes" id="UP001611383"/>
    </source>
</evidence>